<dbReference type="Bgee" id="ENSMUSG00000005986">
    <property type="expression patterns" value="Expressed in granulocyte and 201 other cell types or tissues"/>
</dbReference>
<accession>F6QRW3</accession>
<sequence length="79" mass="8586">SNLCGCDEPVSSVCVPNSSSAISASALFHVRWTPLYSRCPRDTVCWVLSAASPFGMRMTTCCSLPSSRACLRQAQRQSR</sequence>
<dbReference type="ExpressionAtlas" id="F6QRW3">
    <property type="expression patterns" value="baseline and differential"/>
</dbReference>
<evidence type="ECO:0000313" key="3">
    <source>
        <dbReference type="Proteomes" id="UP000000589"/>
    </source>
</evidence>
<evidence type="ECO:0000313" key="2">
    <source>
        <dbReference type="MGI" id="MGI:1915673"/>
    </source>
</evidence>
<evidence type="ECO:0000313" key="1">
    <source>
        <dbReference type="Ensembl" id="ENSMUSP00000130505.2"/>
    </source>
</evidence>
<proteinExistence type="predicted"/>
<dbReference type="AGR" id="MGI:1915673"/>
<organism evidence="1 3">
    <name type="scientific">Mus musculus</name>
    <name type="common">Mouse</name>
    <dbReference type="NCBI Taxonomy" id="10090"/>
    <lineage>
        <taxon>Eukaryota</taxon>
        <taxon>Metazoa</taxon>
        <taxon>Chordata</taxon>
        <taxon>Craniata</taxon>
        <taxon>Vertebrata</taxon>
        <taxon>Euteleostomi</taxon>
        <taxon>Mammalia</taxon>
        <taxon>Eutheria</taxon>
        <taxon>Euarchontoglires</taxon>
        <taxon>Glires</taxon>
        <taxon>Rodentia</taxon>
        <taxon>Myomorpha</taxon>
        <taxon>Muroidea</taxon>
        <taxon>Muridae</taxon>
        <taxon>Murinae</taxon>
        <taxon>Mus</taxon>
        <taxon>Mus</taxon>
    </lineage>
</organism>
<dbReference type="Ensembl" id="ENSMUST00000166031.2">
    <property type="protein sequence ID" value="ENSMUSP00000130505.2"/>
    <property type="gene ID" value="ENSMUSG00000005986.17"/>
</dbReference>
<keyword evidence="3" id="KW-1185">Reference proteome</keyword>
<dbReference type="GeneTree" id="ENSGT00950000182928"/>
<dbReference type="AlphaFoldDB" id="F6QRW3"/>
<dbReference type="Antibodypedia" id="44541">
    <property type="antibodies" value="51 antibodies from 16 providers"/>
</dbReference>
<reference evidence="1" key="4">
    <citation type="submission" date="2025-09" db="UniProtKB">
        <authorList>
            <consortium name="Ensembl"/>
        </authorList>
    </citation>
    <scope>IDENTIFICATION</scope>
    <source>
        <strain evidence="1">C57BL/6J</strain>
    </source>
</reference>
<protein>
    <submittedName>
        <fullName evidence="1">Ankyrin repeat domain 13 family, member D</fullName>
    </submittedName>
</protein>
<dbReference type="MGI" id="MGI:1915673">
    <property type="gene designation" value="Ankrd13d"/>
</dbReference>
<dbReference type="HOGENOM" id="CLU_2612266_0_0_1"/>
<reference evidence="1" key="3">
    <citation type="submission" date="2025-08" db="UniProtKB">
        <authorList>
            <consortium name="Ensembl"/>
        </authorList>
    </citation>
    <scope>IDENTIFICATION</scope>
    <source>
        <strain evidence="1">C57BL/6J</strain>
    </source>
</reference>
<name>F6QRW3_MOUSE</name>
<gene>
    <name evidence="1 2" type="primary">Ankrd13d</name>
</gene>
<reference evidence="1 3" key="1">
    <citation type="journal article" date="2009" name="PLoS Biol.">
        <title>Lineage-specific biology revealed by a finished genome assembly of the mouse.</title>
        <authorList>
            <consortium name="Mouse Genome Sequencing Consortium"/>
            <person name="Church D.M."/>
            <person name="Goodstadt L."/>
            <person name="Hillier L.W."/>
            <person name="Zody M.C."/>
            <person name="Goldstein S."/>
            <person name="She X."/>
            <person name="Bult C.J."/>
            <person name="Agarwala R."/>
            <person name="Cherry J.L."/>
            <person name="DiCuccio M."/>
            <person name="Hlavina W."/>
            <person name="Kapustin Y."/>
            <person name="Meric P."/>
            <person name="Maglott D."/>
            <person name="Birtle Z."/>
            <person name="Marques A.C."/>
            <person name="Graves T."/>
            <person name="Zhou S."/>
            <person name="Teague B."/>
            <person name="Potamousis K."/>
            <person name="Churas C."/>
            <person name="Place M."/>
            <person name="Herschleb J."/>
            <person name="Runnheim R."/>
            <person name="Forrest D."/>
            <person name="Amos-Landgraf J."/>
            <person name="Schwartz D.C."/>
            <person name="Cheng Z."/>
            <person name="Lindblad-Toh K."/>
            <person name="Eichler E.E."/>
            <person name="Ponting C.P."/>
        </authorList>
    </citation>
    <scope>NUCLEOTIDE SEQUENCE [LARGE SCALE GENOMIC DNA]</scope>
    <source>
        <strain evidence="1 3">C57BL/6J</strain>
    </source>
</reference>
<reference evidence="1 3" key="2">
    <citation type="journal article" date="2011" name="PLoS Biol.">
        <title>Modernizing reference genome assemblies.</title>
        <authorList>
            <person name="Church D.M."/>
            <person name="Schneider V.A."/>
            <person name="Graves T."/>
            <person name="Auger K."/>
            <person name="Cunningham F."/>
            <person name="Bouk N."/>
            <person name="Chen H.C."/>
            <person name="Agarwala R."/>
            <person name="McLaren W.M."/>
            <person name="Ritchie G.R."/>
            <person name="Albracht D."/>
            <person name="Kremitzki M."/>
            <person name="Rock S."/>
            <person name="Kotkiewicz H."/>
            <person name="Kremitzki C."/>
            <person name="Wollam A."/>
            <person name="Trani L."/>
            <person name="Fulton L."/>
            <person name="Fulton R."/>
            <person name="Matthews L."/>
            <person name="Whitehead S."/>
            <person name="Chow W."/>
            <person name="Torrance J."/>
            <person name="Dunn M."/>
            <person name="Harden G."/>
            <person name="Threadgold G."/>
            <person name="Wood J."/>
            <person name="Collins J."/>
            <person name="Heath P."/>
            <person name="Griffiths G."/>
            <person name="Pelan S."/>
            <person name="Grafham D."/>
            <person name="Eichler E.E."/>
            <person name="Weinstock G."/>
            <person name="Mardis E.R."/>
            <person name="Wilson R.K."/>
            <person name="Howe K."/>
            <person name="Flicek P."/>
            <person name="Hubbard T."/>
        </authorList>
    </citation>
    <scope>NUCLEOTIDE SEQUENCE [LARGE SCALE GENOMIC DNA]</scope>
    <source>
        <strain evidence="1 3">C57BL/6J</strain>
    </source>
</reference>
<dbReference type="Proteomes" id="UP000000589">
    <property type="component" value="Chromosome 19"/>
</dbReference>
<feature type="non-terminal residue" evidence="1">
    <location>
        <position position="1"/>
    </location>
</feature>
<dbReference type="VEuPathDB" id="HostDB:ENSMUSG00000005986"/>